<dbReference type="GO" id="GO:0005886">
    <property type="term" value="C:plasma membrane"/>
    <property type="evidence" value="ECO:0007669"/>
    <property type="project" value="UniProtKB-SubCell"/>
</dbReference>
<dbReference type="Pfam" id="PF03631">
    <property type="entry name" value="Virul_fac_BrkB"/>
    <property type="match status" value="1"/>
</dbReference>
<dbReference type="EMBL" id="AEPE02000006">
    <property type="protein sequence ID" value="EFZ36142.1"/>
    <property type="molecule type" value="Genomic_DNA"/>
</dbReference>
<dbReference type="HOGENOM" id="CLU_032288_2_0_10"/>
<evidence type="ECO:0000256" key="1">
    <source>
        <dbReference type="ARBA" id="ARBA00004651"/>
    </source>
</evidence>
<keyword evidence="4 6" id="KW-1133">Transmembrane helix</keyword>
<feature type="transmembrane region" description="Helical" evidence="6">
    <location>
        <begin position="171"/>
        <end position="197"/>
    </location>
</feature>
<evidence type="ECO:0000256" key="5">
    <source>
        <dbReference type="ARBA" id="ARBA00023136"/>
    </source>
</evidence>
<feature type="transmembrane region" description="Helical" evidence="6">
    <location>
        <begin position="217"/>
        <end position="234"/>
    </location>
</feature>
<evidence type="ECO:0000256" key="4">
    <source>
        <dbReference type="ARBA" id="ARBA00022989"/>
    </source>
</evidence>
<reference evidence="7" key="1">
    <citation type="submission" date="2011-01" db="EMBL/GenBank/DDBJ databases">
        <authorList>
            <person name="Muzny D."/>
            <person name="Qin X."/>
            <person name="Buhay C."/>
            <person name="Dugan-Rocha S."/>
            <person name="Ding Y."/>
            <person name="Chen G."/>
            <person name="Hawes A."/>
            <person name="Holder M."/>
            <person name="Jhangiani S."/>
            <person name="Johnson A."/>
            <person name="Khan Z."/>
            <person name="Li Z."/>
            <person name="Liu W."/>
            <person name="Liu X."/>
            <person name="Perez L."/>
            <person name="Shen H."/>
            <person name="Wang Q."/>
            <person name="Watt J."/>
            <person name="Xi L."/>
            <person name="Xin Y."/>
            <person name="Zhou J."/>
            <person name="Deng J."/>
            <person name="Jiang H."/>
            <person name="Liu Y."/>
            <person name="Qu J."/>
            <person name="Song X.-Z."/>
            <person name="Zhang L."/>
            <person name="Villasana D."/>
            <person name="Johnson A."/>
            <person name="Liu J."/>
            <person name="Liyanage D."/>
            <person name="Lorensuhewa L."/>
            <person name="Robinson T."/>
            <person name="Song A."/>
            <person name="Song B.-B."/>
            <person name="Dinh H."/>
            <person name="Thornton R."/>
            <person name="Coyle M."/>
            <person name="Francisco L."/>
            <person name="Jackson L."/>
            <person name="Javaid M."/>
            <person name="Korchina V."/>
            <person name="Kovar C."/>
            <person name="Mata R."/>
            <person name="Mathew T."/>
            <person name="Ngo R."/>
            <person name="Nguyen L."/>
            <person name="Nguyen N."/>
            <person name="Okwuonu G."/>
            <person name="Ongeri F."/>
            <person name="Pham C."/>
            <person name="Simmons D."/>
            <person name="Wilczek-Boney K."/>
            <person name="Hale W."/>
            <person name="Jakkamsetti A."/>
            <person name="Pham P."/>
            <person name="Ruth R."/>
            <person name="San Lucas F."/>
            <person name="Warren J."/>
            <person name="Zhang J."/>
            <person name="Zhao Z."/>
            <person name="Zhou C."/>
            <person name="Zhu D."/>
            <person name="Lee S."/>
            <person name="Bess C."/>
            <person name="Blankenburg K."/>
            <person name="Forbes L."/>
            <person name="Fu Q."/>
            <person name="Gubbala S."/>
            <person name="Hirani K."/>
            <person name="Jayaseelan J.C."/>
            <person name="Lara F."/>
            <person name="Munidasa M."/>
            <person name="Palculict T."/>
            <person name="Patil S."/>
            <person name="Pu L.-L."/>
            <person name="Saada N."/>
            <person name="Tang L."/>
            <person name="Weissenberger G."/>
            <person name="Zhu Y."/>
            <person name="Hemphill L."/>
            <person name="Shang Y."/>
            <person name="Youmans B."/>
            <person name="Ayvaz T."/>
            <person name="Ross M."/>
            <person name="Santibanez J."/>
            <person name="Aqrawi P."/>
            <person name="Gross S."/>
            <person name="Joshi V."/>
            <person name="Fowler G."/>
            <person name="Nazareth L."/>
            <person name="Reid J."/>
            <person name="Worley K."/>
            <person name="Petrosino J."/>
            <person name="Highlander S."/>
            <person name="Gibbs R."/>
        </authorList>
    </citation>
    <scope>NUCLEOTIDE SEQUENCE [LARGE SCALE GENOMIC DNA]</scope>
    <source>
        <strain evidence="7">ATCC 33269</strain>
    </source>
</reference>
<sequence>MAKICFIIKICAMPGKLRHFIDFLTIDIWKTSPENLSPFRRLLYSVIKRLYLTIQFFTTKRTVDMASALTYSTLLAIVPICAVVFAIARGFGFSSHIEVWFRDALSSQPQAAEAIIGFVNSYLVHAKSGVILGIGLIFMLWTVLMLIRNIEQTFNDIWQVKKKRSIMRTITDYLAMLFLIPVFIVLTSGISLFMAMVAVKTDSILLVGPVVRFGINIMPYLLTVCVFTSLYLFMPNTHVKLKYVIIPGIISGVAMQLVQYVYIHSQIFLSSYNAIYGSFAALPLFMLWVQISWSICLFGAEMSYASQNLEEFSFLAKTSDISHRYKILLSALLLSRICKRFKEGKHPYTAVELKLETGIPTHIIHDLLYTLSEVNLVVANSGLDSSNDTVYQPAEALINITVGSMIDRLESKGVWNLRMELHNKFENETTWQKVLNIRKNYLASMRNIAIVDL</sequence>
<feature type="transmembrane region" description="Helical" evidence="6">
    <location>
        <begin position="130"/>
        <end position="150"/>
    </location>
</feature>
<dbReference type="NCBIfam" id="TIGR00765">
    <property type="entry name" value="yihY_not_rbn"/>
    <property type="match status" value="1"/>
</dbReference>
<dbReference type="PANTHER" id="PTHR30213:SF0">
    <property type="entry name" value="UPF0761 MEMBRANE PROTEIN YIHY"/>
    <property type="match status" value="1"/>
</dbReference>
<evidence type="ECO:0000256" key="6">
    <source>
        <dbReference type="SAM" id="Phobius"/>
    </source>
</evidence>
<comment type="subcellular location">
    <subcellularLocation>
        <location evidence="1">Cell membrane</location>
        <topology evidence="1">Multi-pass membrane protein</topology>
    </subcellularLocation>
</comment>
<dbReference type="STRING" id="28134.SAMN05444288_2194"/>
<evidence type="ECO:0000313" key="7">
    <source>
        <dbReference type="EMBL" id="EFZ36142.1"/>
    </source>
</evidence>
<dbReference type="Proteomes" id="UP000005580">
    <property type="component" value="Unassembled WGS sequence"/>
</dbReference>
<name>E7RSE1_9BACT</name>
<evidence type="ECO:0000313" key="8">
    <source>
        <dbReference type="Proteomes" id="UP000005580"/>
    </source>
</evidence>
<evidence type="ECO:0000256" key="3">
    <source>
        <dbReference type="ARBA" id="ARBA00022692"/>
    </source>
</evidence>
<feature type="transmembrane region" description="Helical" evidence="6">
    <location>
        <begin position="241"/>
        <end position="263"/>
    </location>
</feature>
<organism evidence="7 8">
    <name type="scientific">Hoylesella oralis ATCC 33269</name>
    <dbReference type="NCBI Taxonomy" id="873533"/>
    <lineage>
        <taxon>Bacteria</taxon>
        <taxon>Pseudomonadati</taxon>
        <taxon>Bacteroidota</taxon>
        <taxon>Bacteroidia</taxon>
        <taxon>Bacteroidales</taxon>
        <taxon>Prevotellaceae</taxon>
        <taxon>Hoylesella</taxon>
    </lineage>
</organism>
<keyword evidence="8" id="KW-1185">Reference proteome</keyword>
<dbReference type="InterPro" id="IPR017039">
    <property type="entry name" value="Virul_fac_BrkB"/>
</dbReference>
<keyword evidence="2" id="KW-1003">Cell membrane</keyword>
<gene>
    <name evidence="7" type="primary">yihY</name>
    <name evidence="7" type="ORF">HMPREF0663_12209</name>
</gene>
<dbReference type="eggNOG" id="COG1295">
    <property type="taxonomic scope" value="Bacteria"/>
</dbReference>
<evidence type="ECO:0000256" key="2">
    <source>
        <dbReference type="ARBA" id="ARBA00022475"/>
    </source>
</evidence>
<accession>E7RSE1</accession>
<keyword evidence="5 6" id="KW-0472">Membrane</keyword>
<keyword evidence="3 6" id="KW-0812">Transmembrane</keyword>
<dbReference type="AlphaFoldDB" id="E7RSE1"/>
<protein>
    <submittedName>
        <fullName evidence="7">YihY family protein</fullName>
    </submittedName>
</protein>
<comment type="caution">
    <text evidence="7">The sequence shown here is derived from an EMBL/GenBank/DDBJ whole genome shotgun (WGS) entry which is preliminary data.</text>
</comment>
<dbReference type="PANTHER" id="PTHR30213">
    <property type="entry name" value="INNER MEMBRANE PROTEIN YHJD"/>
    <property type="match status" value="1"/>
</dbReference>
<proteinExistence type="predicted"/>
<feature type="transmembrane region" description="Helical" evidence="6">
    <location>
        <begin position="275"/>
        <end position="300"/>
    </location>
</feature>
<feature type="transmembrane region" description="Helical" evidence="6">
    <location>
        <begin position="68"/>
        <end position="88"/>
    </location>
</feature>